<feature type="compositionally biased region" description="Low complexity" evidence="5">
    <location>
        <begin position="247"/>
        <end position="267"/>
    </location>
</feature>
<feature type="transmembrane region" description="Helical" evidence="6">
    <location>
        <begin position="222"/>
        <end position="241"/>
    </location>
</feature>
<evidence type="ECO:0000313" key="9">
    <source>
        <dbReference type="Proteomes" id="UP000317648"/>
    </source>
</evidence>
<sequence length="896" mass="97908">MATTRSFASTSHRSLRLDLAGKISQGIDFLLAGVFFVVPLFMGGVHPFGRLLYISLVGLLAIGWCLKQAFSSQGTYRPSGVEWLLLGGFLATAIQIAPLPGNLLQSVSPALAEMLPAWSNADSSGGSLGCWQTLSFTPYQSRLGIAVYLSHALLFIVLMQRLASLEDIQRLLRVIACATVGMATLGVLQVFAGNGRYLWVYDYPFNDTTRDAVGTFGNGNHFCHFLALGIGPLLWTLFASLKTEDAGSSQSGRSKSGSSGRSRFGPSPQRPFRWEMLVVMAGLAITALAGVLSYSRGGAFVMVIAGAITMIIYSLKKVIQLNAFYVIVAAGLLVACAAWALEDSRWLSEVDRLATAELDSIDSNAIRRRLWAADLELAAKFPLLGTGAGSHADAAPVTFQRALNSDATHAENGYVHLVMENGGLALGLALVGIGYLFVWMFRVLRSSDLGMVACGAGLIAALCVSLTQSLWDFIWYSPACLASTLAMAACLCRLAQLQKASLKSGSQRTKSSLAVGRLAWGSAAICLCGLLAMSLAIWTPVARAAGDWDNYLRVSTRSTESDIKFHSEVLGLRQVVRQNPHNGRAHLYLSHRYLALFDQRQERSAMGMRLHPIRQAANASGFASPAEVRQWVQAATGENFRLLLLARKHAQRALHLCPLLGEAYVTLALTDFLEGSQTGRVAELLEQAHRVRPFSGKILLAAGIEENDQGRSDQALELWKQAYQIDPSVRQEMIDALTPFMSPEFFFTEFQCQGTDALHLMRTYHKTGRPEEARATASVAVGMFEETASAAGSPTLSGIWWNRASNMHEFLKHYEDAVRCSQQAVKAMPNVLPYRQRLISNLLLSENFEEAERQLKWARSREPQNKVFEDLMVRARRGMLENQGAASASNPQPDIR</sequence>
<dbReference type="EMBL" id="CP036433">
    <property type="protein sequence ID" value="QDU93864.1"/>
    <property type="molecule type" value="Genomic_DNA"/>
</dbReference>
<evidence type="ECO:0000256" key="4">
    <source>
        <dbReference type="ARBA" id="ARBA00023136"/>
    </source>
</evidence>
<dbReference type="Gene3D" id="1.25.40.10">
    <property type="entry name" value="Tetratricopeptide repeat domain"/>
    <property type="match status" value="1"/>
</dbReference>
<evidence type="ECO:0000313" key="8">
    <source>
        <dbReference type="EMBL" id="QDU93864.1"/>
    </source>
</evidence>
<reference evidence="8 9" key="1">
    <citation type="submission" date="2019-02" db="EMBL/GenBank/DDBJ databases">
        <title>Deep-cultivation of Planctomycetes and their phenomic and genomic characterization uncovers novel biology.</title>
        <authorList>
            <person name="Wiegand S."/>
            <person name="Jogler M."/>
            <person name="Boedeker C."/>
            <person name="Pinto D."/>
            <person name="Vollmers J."/>
            <person name="Rivas-Marin E."/>
            <person name="Kohn T."/>
            <person name="Peeters S.H."/>
            <person name="Heuer A."/>
            <person name="Rast P."/>
            <person name="Oberbeckmann S."/>
            <person name="Bunk B."/>
            <person name="Jeske O."/>
            <person name="Meyerdierks A."/>
            <person name="Storesund J.E."/>
            <person name="Kallscheuer N."/>
            <person name="Luecker S."/>
            <person name="Lage O.M."/>
            <person name="Pohl T."/>
            <person name="Merkel B.J."/>
            <person name="Hornburger P."/>
            <person name="Mueller R.-W."/>
            <person name="Bruemmer F."/>
            <person name="Labrenz M."/>
            <person name="Spormann A.M."/>
            <person name="Op den Camp H."/>
            <person name="Overmann J."/>
            <person name="Amann R."/>
            <person name="Jetten M.S.M."/>
            <person name="Mascher T."/>
            <person name="Medema M.H."/>
            <person name="Devos D.P."/>
            <person name="Kaster A.-K."/>
            <person name="Ovreas L."/>
            <person name="Rohde M."/>
            <person name="Galperin M.Y."/>
            <person name="Jogler C."/>
        </authorList>
    </citation>
    <scope>NUCLEOTIDE SEQUENCE [LARGE SCALE GENOMIC DNA]</scope>
    <source>
        <strain evidence="8 9">Pla85_3_4</strain>
    </source>
</reference>
<keyword evidence="4 6" id="KW-0472">Membrane</keyword>
<feature type="transmembrane region" description="Helical" evidence="6">
    <location>
        <begin position="473"/>
        <end position="494"/>
    </location>
</feature>
<dbReference type="SUPFAM" id="SSF48452">
    <property type="entry name" value="TPR-like"/>
    <property type="match status" value="1"/>
</dbReference>
<proteinExistence type="predicted"/>
<dbReference type="InterPro" id="IPR051533">
    <property type="entry name" value="WaaL-like"/>
</dbReference>
<evidence type="ECO:0000259" key="7">
    <source>
        <dbReference type="Pfam" id="PF04932"/>
    </source>
</evidence>
<feature type="region of interest" description="Disordered" evidence="5">
    <location>
        <begin position="246"/>
        <end position="267"/>
    </location>
</feature>
<evidence type="ECO:0000256" key="1">
    <source>
        <dbReference type="ARBA" id="ARBA00004141"/>
    </source>
</evidence>
<dbReference type="RefSeq" id="WP_145051283.1">
    <property type="nucleotide sequence ID" value="NZ_CP036433.1"/>
</dbReference>
<feature type="transmembrane region" description="Helical" evidence="6">
    <location>
        <begin position="448"/>
        <end position="467"/>
    </location>
</feature>
<protein>
    <submittedName>
        <fullName evidence="8">O-Antigen ligase</fullName>
    </submittedName>
</protein>
<feature type="transmembrane region" description="Helical" evidence="6">
    <location>
        <begin position="322"/>
        <end position="341"/>
    </location>
</feature>
<dbReference type="KEGG" id="lcre:Pla8534_16480"/>
<feature type="transmembrane region" description="Helical" evidence="6">
    <location>
        <begin position="272"/>
        <end position="292"/>
    </location>
</feature>
<feature type="transmembrane region" description="Helical" evidence="6">
    <location>
        <begin position="298"/>
        <end position="315"/>
    </location>
</feature>
<feature type="transmembrane region" description="Helical" evidence="6">
    <location>
        <begin position="51"/>
        <end position="69"/>
    </location>
</feature>
<accession>A0A518DPY6</accession>
<evidence type="ECO:0000256" key="3">
    <source>
        <dbReference type="ARBA" id="ARBA00022989"/>
    </source>
</evidence>
<dbReference type="AlphaFoldDB" id="A0A518DPY6"/>
<dbReference type="PANTHER" id="PTHR37422:SF13">
    <property type="entry name" value="LIPOPOLYSACCHARIDE BIOSYNTHESIS PROTEIN PA4999-RELATED"/>
    <property type="match status" value="1"/>
</dbReference>
<dbReference type="GO" id="GO:0016020">
    <property type="term" value="C:membrane"/>
    <property type="evidence" value="ECO:0007669"/>
    <property type="project" value="UniProtKB-SubCell"/>
</dbReference>
<evidence type="ECO:0000256" key="6">
    <source>
        <dbReference type="SAM" id="Phobius"/>
    </source>
</evidence>
<feature type="transmembrane region" description="Helical" evidence="6">
    <location>
        <begin position="141"/>
        <end position="159"/>
    </location>
</feature>
<keyword evidence="3 6" id="KW-1133">Transmembrane helix</keyword>
<keyword evidence="9" id="KW-1185">Reference proteome</keyword>
<feature type="transmembrane region" description="Helical" evidence="6">
    <location>
        <begin position="171"/>
        <end position="192"/>
    </location>
</feature>
<dbReference type="InterPro" id="IPR011990">
    <property type="entry name" value="TPR-like_helical_dom_sf"/>
</dbReference>
<name>A0A518DPY6_9BACT</name>
<keyword evidence="2 6" id="KW-0812">Transmembrane</keyword>
<feature type="transmembrane region" description="Helical" evidence="6">
    <location>
        <begin position="81"/>
        <end position="99"/>
    </location>
</feature>
<dbReference type="Pfam" id="PF04932">
    <property type="entry name" value="Wzy_C"/>
    <property type="match status" value="1"/>
</dbReference>
<keyword evidence="8" id="KW-0436">Ligase</keyword>
<dbReference type="PANTHER" id="PTHR37422">
    <property type="entry name" value="TEICHURONIC ACID BIOSYNTHESIS PROTEIN TUAE"/>
    <property type="match status" value="1"/>
</dbReference>
<dbReference type="GO" id="GO:0016874">
    <property type="term" value="F:ligase activity"/>
    <property type="evidence" value="ECO:0007669"/>
    <property type="project" value="UniProtKB-KW"/>
</dbReference>
<organism evidence="8 9">
    <name type="scientific">Lignipirellula cremea</name>
    <dbReference type="NCBI Taxonomy" id="2528010"/>
    <lineage>
        <taxon>Bacteria</taxon>
        <taxon>Pseudomonadati</taxon>
        <taxon>Planctomycetota</taxon>
        <taxon>Planctomycetia</taxon>
        <taxon>Pirellulales</taxon>
        <taxon>Pirellulaceae</taxon>
        <taxon>Lignipirellula</taxon>
    </lineage>
</organism>
<feature type="transmembrane region" description="Helical" evidence="6">
    <location>
        <begin position="26"/>
        <end position="45"/>
    </location>
</feature>
<feature type="domain" description="O-antigen ligase-related" evidence="7">
    <location>
        <begin position="282"/>
        <end position="428"/>
    </location>
</feature>
<evidence type="ECO:0000256" key="5">
    <source>
        <dbReference type="SAM" id="MobiDB-lite"/>
    </source>
</evidence>
<evidence type="ECO:0000256" key="2">
    <source>
        <dbReference type="ARBA" id="ARBA00022692"/>
    </source>
</evidence>
<feature type="transmembrane region" description="Helical" evidence="6">
    <location>
        <begin position="515"/>
        <end position="538"/>
    </location>
</feature>
<dbReference type="OrthoDB" id="238751at2"/>
<comment type="subcellular location">
    <subcellularLocation>
        <location evidence="1">Membrane</location>
        <topology evidence="1">Multi-pass membrane protein</topology>
    </subcellularLocation>
</comment>
<dbReference type="Proteomes" id="UP000317648">
    <property type="component" value="Chromosome"/>
</dbReference>
<feature type="transmembrane region" description="Helical" evidence="6">
    <location>
        <begin position="422"/>
        <end position="441"/>
    </location>
</feature>
<dbReference type="InterPro" id="IPR007016">
    <property type="entry name" value="O-antigen_ligase-rel_domated"/>
</dbReference>
<gene>
    <name evidence="8" type="ORF">Pla8534_16480</name>
</gene>